<reference evidence="1" key="2">
    <citation type="journal article" date="2015" name="Fish Shellfish Immunol.">
        <title>Early steps in the European eel (Anguilla anguilla)-Vibrio vulnificus interaction in the gills: Role of the RtxA13 toxin.</title>
        <authorList>
            <person name="Callol A."/>
            <person name="Pajuelo D."/>
            <person name="Ebbesson L."/>
            <person name="Teles M."/>
            <person name="MacKenzie S."/>
            <person name="Amaro C."/>
        </authorList>
    </citation>
    <scope>NUCLEOTIDE SEQUENCE</scope>
</reference>
<dbReference type="AlphaFoldDB" id="A0A0E9QJ68"/>
<dbReference type="EMBL" id="GBXM01091773">
    <property type="protein sequence ID" value="JAH16804.1"/>
    <property type="molecule type" value="Transcribed_RNA"/>
</dbReference>
<reference evidence="1" key="1">
    <citation type="submission" date="2014-11" db="EMBL/GenBank/DDBJ databases">
        <authorList>
            <person name="Amaro Gonzalez C."/>
        </authorList>
    </citation>
    <scope>NUCLEOTIDE SEQUENCE</scope>
</reference>
<name>A0A0E9QJ68_ANGAN</name>
<accession>A0A0E9QJ68</accession>
<protein>
    <submittedName>
        <fullName evidence="1">Uncharacterized protein</fullName>
    </submittedName>
</protein>
<evidence type="ECO:0000313" key="1">
    <source>
        <dbReference type="EMBL" id="JAH16804.1"/>
    </source>
</evidence>
<organism evidence="1">
    <name type="scientific">Anguilla anguilla</name>
    <name type="common">European freshwater eel</name>
    <name type="synonym">Muraena anguilla</name>
    <dbReference type="NCBI Taxonomy" id="7936"/>
    <lineage>
        <taxon>Eukaryota</taxon>
        <taxon>Metazoa</taxon>
        <taxon>Chordata</taxon>
        <taxon>Craniata</taxon>
        <taxon>Vertebrata</taxon>
        <taxon>Euteleostomi</taxon>
        <taxon>Actinopterygii</taxon>
        <taxon>Neopterygii</taxon>
        <taxon>Teleostei</taxon>
        <taxon>Anguilliformes</taxon>
        <taxon>Anguillidae</taxon>
        <taxon>Anguilla</taxon>
    </lineage>
</organism>
<proteinExistence type="predicted"/>
<sequence>MAYRNQAFLASCFFSSRCFQVDPPTTGPTTAQ</sequence>